<sequence>MRKIFALIAVLLIVAAGGWWYHVRGAADRFDYEAVFEKPATSGAAASLIDIVAIAGKPRAAVSKVLGEPQRCEPGEFSERCRYNGIGVEITYIADKADWITVPLSSGELPLAATSLAVLGLPQREPDQIDEHDDIWHGLAGYREVRLVGNDQGAIYARIKVTTL</sequence>
<accession>A0A6M2BNS8</accession>
<protein>
    <submittedName>
        <fullName evidence="1">Uncharacterized protein</fullName>
    </submittedName>
</protein>
<gene>
    <name evidence="1" type="ORF">G7Y85_02800</name>
</gene>
<dbReference type="AlphaFoldDB" id="A0A6M2BNS8"/>
<reference evidence="1 2" key="1">
    <citation type="journal article" date="2014" name="Int. J. Syst. Evol. Microbiol.">
        <title>Solimonas terrae sp. nov., isolated from soil.</title>
        <authorList>
            <person name="Kim S.J."/>
            <person name="Moon J.Y."/>
            <person name="Weon H.Y."/>
            <person name="Ahn J.H."/>
            <person name="Chen W.M."/>
            <person name="Kwon S.W."/>
        </authorList>
    </citation>
    <scope>NUCLEOTIDE SEQUENCE [LARGE SCALE GENOMIC DNA]</scope>
    <source>
        <strain evidence="1 2">KIS83-12</strain>
    </source>
</reference>
<dbReference type="RefSeq" id="WP_166251324.1">
    <property type="nucleotide sequence ID" value="NZ_JAAMOW010000001.1"/>
</dbReference>
<keyword evidence="2" id="KW-1185">Reference proteome</keyword>
<comment type="caution">
    <text evidence="1">The sequence shown here is derived from an EMBL/GenBank/DDBJ whole genome shotgun (WGS) entry which is preliminary data.</text>
</comment>
<name>A0A6M2BNS8_9GAMM</name>
<dbReference type="Proteomes" id="UP000472676">
    <property type="component" value="Unassembled WGS sequence"/>
</dbReference>
<evidence type="ECO:0000313" key="1">
    <source>
        <dbReference type="EMBL" id="NGY03683.1"/>
    </source>
</evidence>
<proteinExistence type="predicted"/>
<organism evidence="1 2">
    <name type="scientific">Solimonas terrae</name>
    <dbReference type="NCBI Taxonomy" id="1396819"/>
    <lineage>
        <taxon>Bacteria</taxon>
        <taxon>Pseudomonadati</taxon>
        <taxon>Pseudomonadota</taxon>
        <taxon>Gammaproteobacteria</taxon>
        <taxon>Nevskiales</taxon>
        <taxon>Nevskiaceae</taxon>
        <taxon>Solimonas</taxon>
    </lineage>
</organism>
<dbReference type="EMBL" id="JAAMOW010000001">
    <property type="protein sequence ID" value="NGY03683.1"/>
    <property type="molecule type" value="Genomic_DNA"/>
</dbReference>
<evidence type="ECO:0000313" key="2">
    <source>
        <dbReference type="Proteomes" id="UP000472676"/>
    </source>
</evidence>